<keyword evidence="4" id="KW-1185">Reference proteome</keyword>
<feature type="compositionally biased region" description="Polar residues" evidence="1">
    <location>
        <begin position="91"/>
        <end position="104"/>
    </location>
</feature>
<evidence type="ECO:0000256" key="1">
    <source>
        <dbReference type="SAM" id="MobiDB-lite"/>
    </source>
</evidence>
<accession>A0A3P7V4C3</accession>
<dbReference type="Proteomes" id="UP000278807">
    <property type="component" value="Unassembled WGS sequence"/>
</dbReference>
<protein>
    <recommendedName>
        <fullName evidence="2">PDZ domain-containing protein</fullName>
    </recommendedName>
</protein>
<evidence type="ECO:0000259" key="2">
    <source>
        <dbReference type="PROSITE" id="PS50106"/>
    </source>
</evidence>
<gene>
    <name evidence="3" type="ORF">HNAJ_LOCUS4768</name>
</gene>
<dbReference type="OrthoDB" id="65789at2759"/>
<name>A0A3P7V4C3_RODNA</name>
<dbReference type="Gene3D" id="2.30.42.10">
    <property type="match status" value="1"/>
</dbReference>
<feature type="domain" description="PDZ" evidence="2">
    <location>
        <begin position="131"/>
        <end position="240"/>
    </location>
</feature>
<dbReference type="AlphaFoldDB" id="A0A3P7V4C3"/>
<dbReference type="EMBL" id="UZAE01003615">
    <property type="protein sequence ID" value="VDO00628.1"/>
    <property type="molecule type" value="Genomic_DNA"/>
</dbReference>
<reference evidence="3 4" key="1">
    <citation type="submission" date="2018-11" db="EMBL/GenBank/DDBJ databases">
        <authorList>
            <consortium name="Pathogen Informatics"/>
        </authorList>
    </citation>
    <scope>NUCLEOTIDE SEQUENCE [LARGE SCALE GENOMIC DNA]</scope>
</reference>
<evidence type="ECO:0000313" key="4">
    <source>
        <dbReference type="Proteomes" id="UP000278807"/>
    </source>
</evidence>
<proteinExistence type="predicted"/>
<sequence>MYVEKEPAFIAEETTISEADDTLNQPFSISLLPEDHEYTPIRQNTREQGERSHSENREHTYVDLAFPHPPPRTSSTTPHPGVPSAAETSPRRLQNNNHYQSRSLGRQGGNKHTALPSHIEGTLPEPGKLRTVNITRRITGEPLGITLATENSFLQPPTRSGSFLSLLSRDKTKDDAKGPPRIIIQRILVDSLADRNGKLFPGDEIVEFNGVMVNSLDSVRTAMANSASSSKIQLVVRTPGLGQMKSHLLSRNRPEHKV</sequence>
<organism evidence="3 4">
    <name type="scientific">Rodentolepis nana</name>
    <name type="common">Dwarf tapeworm</name>
    <name type="synonym">Hymenolepis nana</name>
    <dbReference type="NCBI Taxonomy" id="102285"/>
    <lineage>
        <taxon>Eukaryota</taxon>
        <taxon>Metazoa</taxon>
        <taxon>Spiralia</taxon>
        <taxon>Lophotrochozoa</taxon>
        <taxon>Platyhelminthes</taxon>
        <taxon>Cestoda</taxon>
        <taxon>Eucestoda</taxon>
        <taxon>Cyclophyllidea</taxon>
        <taxon>Hymenolepididae</taxon>
        <taxon>Rodentolepis</taxon>
    </lineage>
</organism>
<dbReference type="PROSITE" id="PS50106">
    <property type="entry name" value="PDZ"/>
    <property type="match status" value="1"/>
</dbReference>
<dbReference type="Pfam" id="PF00595">
    <property type="entry name" value="PDZ"/>
    <property type="match status" value="1"/>
</dbReference>
<evidence type="ECO:0000313" key="3">
    <source>
        <dbReference type="EMBL" id="VDO00628.1"/>
    </source>
</evidence>
<dbReference type="InterPro" id="IPR001478">
    <property type="entry name" value="PDZ"/>
</dbReference>
<dbReference type="InterPro" id="IPR036034">
    <property type="entry name" value="PDZ_sf"/>
</dbReference>
<dbReference type="SUPFAM" id="SSF50156">
    <property type="entry name" value="PDZ domain-like"/>
    <property type="match status" value="1"/>
</dbReference>
<feature type="compositionally biased region" description="Basic and acidic residues" evidence="1">
    <location>
        <begin position="33"/>
        <end position="61"/>
    </location>
</feature>
<feature type="region of interest" description="Disordered" evidence="1">
    <location>
        <begin position="33"/>
        <end position="126"/>
    </location>
</feature>
<dbReference type="SMART" id="SM00228">
    <property type="entry name" value="PDZ"/>
    <property type="match status" value="1"/>
</dbReference>